<evidence type="ECO:0000256" key="1">
    <source>
        <dbReference type="ARBA" id="ARBA00004141"/>
    </source>
</evidence>
<evidence type="ECO:0000256" key="5">
    <source>
        <dbReference type="SAM" id="Phobius"/>
    </source>
</evidence>
<feature type="transmembrane region" description="Helical" evidence="5">
    <location>
        <begin position="170"/>
        <end position="188"/>
    </location>
</feature>
<proteinExistence type="predicted"/>
<reference evidence="8" key="1">
    <citation type="journal article" date="2019" name="Int. J. Syst. Evol. Microbiol.">
        <title>The Global Catalogue of Microorganisms (GCM) 10K type strain sequencing project: providing services to taxonomists for standard genome sequencing and annotation.</title>
        <authorList>
            <consortium name="The Broad Institute Genomics Platform"/>
            <consortium name="The Broad Institute Genome Sequencing Center for Infectious Disease"/>
            <person name="Wu L."/>
            <person name="Ma J."/>
        </authorList>
    </citation>
    <scope>NUCLEOTIDE SEQUENCE [LARGE SCALE GENOMIC DNA]</scope>
    <source>
        <strain evidence="8">TISTR 1571</strain>
    </source>
</reference>
<evidence type="ECO:0000256" key="2">
    <source>
        <dbReference type="ARBA" id="ARBA00022692"/>
    </source>
</evidence>
<dbReference type="Proteomes" id="UP001597452">
    <property type="component" value="Unassembled WGS sequence"/>
</dbReference>
<feature type="transmembrane region" description="Helical" evidence="5">
    <location>
        <begin position="92"/>
        <end position="113"/>
    </location>
</feature>
<feature type="transmembrane region" description="Helical" evidence="5">
    <location>
        <begin position="218"/>
        <end position="237"/>
    </location>
</feature>
<evidence type="ECO:0000313" key="7">
    <source>
        <dbReference type="EMBL" id="MFD2639170.1"/>
    </source>
</evidence>
<keyword evidence="8" id="KW-1185">Reference proteome</keyword>
<evidence type="ECO:0000256" key="3">
    <source>
        <dbReference type="ARBA" id="ARBA00022989"/>
    </source>
</evidence>
<evidence type="ECO:0000313" key="8">
    <source>
        <dbReference type="Proteomes" id="UP001597452"/>
    </source>
</evidence>
<feature type="transmembrane region" description="Helical" evidence="5">
    <location>
        <begin position="125"/>
        <end position="142"/>
    </location>
</feature>
<feature type="transmembrane region" description="Helical" evidence="5">
    <location>
        <begin position="332"/>
        <end position="356"/>
    </location>
</feature>
<feature type="transmembrane region" description="Helical" evidence="5">
    <location>
        <begin position="64"/>
        <end position="86"/>
    </location>
</feature>
<organism evidence="7 8">
    <name type="scientific">Piscibacillus salipiscarius</name>
    <dbReference type="NCBI Taxonomy" id="299480"/>
    <lineage>
        <taxon>Bacteria</taxon>
        <taxon>Bacillati</taxon>
        <taxon>Bacillota</taxon>
        <taxon>Bacilli</taxon>
        <taxon>Bacillales</taxon>
        <taxon>Bacillaceae</taxon>
        <taxon>Piscibacillus</taxon>
    </lineage>
</organism>
<evidence type="ECO:0000259" key="6">
    <source>
        <dbReference type="Pfam" id="PF04932"/>
    </source>
</evidence>
<keyword evidence="3 5" id="KW-1133">Transmembrane helix</keyword>
<feature type="transmembrane region" description="Helical" evidence="5">
    <location>
        <begin position="399"/>
        <end position="416"/>
    </location>
</feature>
<dbReference type="EMBL" id="JBHUMZ010000021">
    <property type="protein sequence ID" value="MFD2639170.1"/>
    <property type="molecule type" value="Genomic_DNA"/>
</dbReference>
<dbReference type="InterPro" id="IPR051533">
    <property type="entry name" value="WaaL-like"/>
</dbReference>
<feature type="transmembrane region" description="Helical" evidence="5">
    <location>
        <begin position="244"/>
        <end position="262"/>
    </location>
</feature>
<dbReference type="PANTHER" id="PTHR37422">
    <property type="entry name" value="TEICHURONIC ACID BIOSYNTHESIS PROTEIN TUAE"/>
    <property type="match status" value="1"/>
</dbReference>
<feature type="transmembrane region" description="Helical" evidence="5">
    <location>
        <begin position="368"/>
        <end position="387"/>
    </location>
</feature>
<feature type="domain" description="O-antigen ligase-related" evidence="6">
    <location>
        <begin position="203"/>
        <end position="349"/>
    </location>
</feature>
<protein>
    <submittedName>
        <fullName evidence="7">O-antigen ligase family protein</fullName>
    </submittedName>
</protein>
<feature type="transmembrane region" description="Helical" evidence="5">
    <location>
        <begin position="34"/>
        <end position="52"/>
    </location>
</feature>
<gene>
    <name evidence="7" type="ORF">ACFSW4_09865</name>
</gene>
<dbReference type="GO" id="GO:0016874">
    <property type="term" value="F:ligase activity"/>
    <property type="evidence" value="ECO:0007669"/>
    <property type="project" value="UniProtKB-KW"/>
</dbReference>
<keyword evidence="4 5" id="KW-0472">Membrane</keyword>
<keyword evidence="2 5" id="KW-0812">Transmembrane</keyword>
<accession>A0ABW5QBR3</accession>
<keyword evidence="7" id="KW-0436">Ligase</keyword>
<dbReference type="PANTHER" id="PTHR37422:SF23">
    <property type="entry name" value="TEICHURONIC ACID BIOSYNTHESIS PROTEIN TUAE"/>
    <property type="match status" value="1"/>
</dbReference>
<feature type="transmembrane region" description="Helical" evidence="5">
    <location>
        <begin position="195"/>
        <end position="212"/>
    </location>
</feature>
<dbReference type="Pfam" id="PF04932">
    <property type="entry name" value="Wzy_C"/>
    <property type="match status" value="1"/>
</dbReference>
<dbReference type="InterPro" id="IPR007016">
    <property type="entry name" value="O-antigen_ligase-rel_domated"/>
</dbReference>
<dbReference type="RefSeq" id="WP_377328980.1">
    <property type="nucleotide sequence ID" value="NZ_JBHUMZ010000021.1"/>
</dbReference>
<sequence length="420" mass="48939">MVKNVKDVAYFCIITSLLGATTISVDLVFFQFSLFRITFLILMIFTFVILWVRNDKFTINKKNSQSYSIMFFIFWFFYSIITIAWVEDYASWIQDLYFIGLATFLIISFSYIFNNVNDILVGFRLFSIMSIFHIIIGIYEIFTNNYFFLNEDRVPIYSVYDHPVSIFNNTNNYATFITFAIFTLAICFKNTSSFIAKLIYVVFIFLSVYTLIMTSSRANIIGLVIGIVVFFIITIFIQRKAKVLYGLMVLILMIFAVSSVFISDIVEYLTNNLTFDFSAETGSIYIRENLYKNALIFLFETFGFGTGTGNLEYWMMNYSTFQTDSVLAVHNWWIEILSTYGVLTFLLYVIFYYKLVKDLIINIVKSKNEVITSISIGLLCIMSSFTINSLSSSTLISSEWMWVFWAIIISFQGLTYEERR</sequence>
<name>A0ABW5QBR3_9BACI</name>
<comment type="caution">
    <text evidence="7">The sequence shown here is derived from an EMBL/GenBank/DDBJ whole genome shotgun (WGS) entry which is preliminary data.</text>
</comment>
<evidence type="ECO:0000256" key="4">
    <source>
        <dbReference type="ARBA" id="ARBA00023136"/>
    </source>
</evidence>
<comment type="subcellular location">
    <subcellularLocation>
        <location evidence="1">Membrane</location>
        <topology evidence="1">Multi-pass membrane protein</topology>
    </subcellularLocation>
</comment>